<reference evidence="1" key="1">
    <citation type="submission" date="2018-02" db="EMBL/GenBank/DDBJ databases">
        <title>Rhizophora mucronata_Transcriptome.</title>
        <authorList>
            <person name="Meera S.P."/>
            <person name="Sreeshan A."/>
            <person name="Augustine A."/>
        </authorList>
    </citation>
    <scope>NUCLEOTIDE SEQUENCE</scope>
    <source>
        <tissue evidence="1">Leaf</tissue>
    </source>
</reference>
<sequence>MGSSFFCNFCILVHPTRVQKSTPYTNIGFHWHVFHNVACFLQQSCTAQKINNASIVLYLWFDPILFEHLIKKPTTLRNKTSMTTSRKDSNKSHSIWLIPSFGHLIKNC</sequence>
<dbReference type="EMBL" id="GGEC01087330">
    <property type="protein sequence ID" value="MBX67814.1"/>
    <property type="molecule type" value="Transcribed_RNA"/>
</dbReference>
<proteinExistence type="predicted"/>
<name>A0A2P2QLF5_RHIMU</name>
<dbReference type="AlphaFoldDB" id="A0A2P2QLF5"/>
<accession>A0A2P2QLF5</accession>
<organism evidence="1">
    <name type="scientific">Rhizophora mucronata</name>
    <name type="common">Asiatic mangrove</name>
    <dbReference type="NCBI Taxonomy" id="61149"/>
    <lineage>
        <taxon>Eukaryota</taxon>
        <taxon>Viridiplantae</taxon>
        <taxon>Streptophyta</taxon>
        <taxon>Embryophyta</taxon>
        <taxon>Tracheophyta</taxon>
        <taxon>Spermatophyta</taxon>
        <taxon>Magnoliopsida</taxon>
        <taxon>eudicotyledons</taxon>
        <taxon>Gunneridae</taxon>
        <taxon>Pentapetalae</taxon>
        <taxon>rosids</taxon>
        <taxon>fabids</taxon>
        <taxon>Malpighiales</taxon>
        <taxon>Rhizophoraceae</taxon>
        <taxon>Rhizophora</taxon>
    </lineage>
</organism>
<evidence type="ECO:0000313" key="1">
    <source>
        <dbReference type="EMBL" id="MBX67814.1"/>
    </source>
</evidence>
<protein>
    <submittedName>
        <fullName evidence="1">Uncharacterized protein</fullName>
    </submittedName>
</protein>